<evidence type="ECO:0000313" key="3">
    <source>
        <dbReference type="Proteomes" id="UP000287651"/>
    </source>
</evidence>
<proteinExistence type="predicted"/>
<sequence length="197" mass="22391">MSHTQAKPGKKERHSSPRLNSGGRRSCGCKRNGGLTKRDGCLLRGPLKLRTCRSHQRTGDRGGETNNGWWRWLVRRLSGSAFRASADLRRHVSSNHPTEKNGAEADRVIRELLCDRPLVPHTSQASFRLCVGWKQGIRAEGFGDSSRVFQRREARVMPARRPSRGERDDVGEADRSVGWQRMCGAIRRDHLEMEQRI</sequence>
<comment type="caution">
    <text evidence="2">The sequence shown here is derived from an EMBL/GenBank/DDBJ whole genome shotgun (WGS) entry which is preliminary data.</text>
</comment>
<gene>
    <name evidence="2" type="ORF">B296_00055793</name>
</gene>
<dbReference type="Proteomes" id="UP000287651">
    <property type="component" value="Unassembled WGS sequence"/>
</dbReference>
<protein>
    <submittedName>
        <fullName evidence="2">Uncharacterized protein</fullName>
    </submittedName>
</protein>
<evidence type="ECO:0000256" key="1">
    <source>
        <dbReference type="SAM" id="MobiDB-lite"/>
    </source>
</evidence>
<evidence type="ECO:0000313" key="2">
    <source>
        <dbReference type="EMBL" id="RRT34425.1"/>
    </source>
</evidence>
<reference evidence="2 3" key="1">
    <citation type="journal article" date="2014" name="Agronomy (Basel)">
        <title>A Draft Genome Sequence for Ensete ventricosum, the Drought-Tolerant Tree Against Hunger.</title>
        <authorList>
            <person name="Harrison J."/>
            <person name="Moore K.A."/>
            <person name="Paszkiewicz K."/>
            <person name="Jones T."/>
            <person name="Grant M."/>
            <person name="Ambacheew D."/>
            <person name="Muzemil S."/>
            <person name="Studholme D.J."/>
        </authorList>
    </citation>
    <scope>NUCLEOTIDE SEQUENCE [LARGE SCALE GENOMIC DNA]</scope>
</reference>
<accession>A0A426X4M9</accession>
<dbReference type="EMBL" id="AMZH03026847">
    <property type="protein sequence ID" value="RRT34425.1"/>
    <property type="molecule type" value="Genomic_DNA"/>
</dbReference>
<organism evidence="2 3">
    <name type="scientific">Ensete ventricosum</name>
    <name type="common">Abyssinian banana</name>
    <name type="synonym">Musa ensete</name>
    <dbReference type="NCBI Taxonomy" id="4639"/>
    <lineage>
        <taxon>Eukaryota</taxon>
        <taxon>Viridiplantae</taxon>
        <taxon>Streptophyta</taxon>
        <taxon>Embryophyta</taxon>
        <taxon>Tracheophyta</taxon>
        <taxon>Spermatophyta</taxon>
        <taxon>Magnoliopsida</taxon>
        <taxon>Liliopsida</taxon>
        <taxon>Zingiberales</taxon>
        <taxon>Musaceae</taxon>
        <taxon>Ensete</taxon>
    </lineage>
</organism>
<name>A0A426X4M9_ENSVE</name>
<feature type="region of interest" description="Disordered" evidence="1">
    <location>
        <begin position="1"/>
        <end position="29"/>
    </location>
</feature>
<dbReference type="AlphaFoldDB" id="A0A426X4M9"/>